<gene>
    <name evidence="2" type="ORF">MM415A00784_0030</name>
    <name evidence="1" type="ORF">MM415B01056_0035</name>
</gene>
<proteinExistence type="predicted"/>
<dbReference type="EMBL" id="MT141420">
    <property type="protein sequence ID" value="QJA60791.1"/>
    <property type="molecule type" value="Genomic_DNA"/>
</dbReference>
<name>A0A6M3KEJ7_9ZZZZ</name>
<protein>
    <submittedName>
        <fullName evidence="2">Uncharacterized protein</fullName>
    </submittedName>
</protein>
<reference evidence="2" key="1">
    <citation type="submission" date="2020-03" db="EMBL/GenBank/DDBJ databases">
        <title>The deep terrestrial virosphere.</title>
        <authorList>
            <person name="Holmfeldt K."/>
            <person name="Nilsson E."/>
            <person name="Simone D."/>
            <person name="Lopez-Fernandez M."/>
            <person name="Wu X."/>
            <person name="de Brujin I."/>
            <person name="Lundin D."/>
            <person name="Andersson A."/>
            <person name="Bertilsson S."/>
            <person name="Dopson M."/>
        </authorList>
    </citation>
    <scope>NUCLEOTIDE SEQUENCE</scope>
    <source>
        <strain evidence="2">MM415A00784</strain>
        <strain evidence="1">MM415B01056</strain>
    </source>
</reference>
<evidence type="ECO:0000313" key="1">
    <source>
        <dbReference type="EMBL" id="QJA60791.1"/>
    </source>
</evidence>
<evidence type="ECO:0000313" key="2">
    <source>
        <dbReference type="EMBL" id="QJA80084.1"/>
    </source>
</evidence>
<organism evidence="2">
    <name type="scientific">viral metagenome</name>
    <dbReference type="NCBI Taxonomy" id="1070528"/>
    <lineage>
        <taxon>unclassified sequences</taxon>
        <taxon>metagenomes</taxon>
        <taxon>organismal metagenomes</taxon>
    </lineage>
</organism>
<dbReference type="AlphaFoldDB" id="A0A6M3KEJ7"/>
<dbReference type="EMBL" id="MT142405">
    <property type="protein sequence ID" value="QJA80084.1"/>
    <property type="molecule type" value="Genomic_DNA"/>
</dbReference>
<accession>A0A6M3KEJ7</accession>
<sequence>MKDVSTYFTHDELCEMLDVPKESGLFAPDYSLIWWPPAEMWKLTMKVGTLEEIESLIN</sequence>